<gene>
    <name evidence="10" type="ORF">BCM02_11289</name>
</gene>
<comment type="caution">
    <text evidence="10">The sequence shown here is derived from an EMBL/GenBank/DDBJ whole genome shotgun (WGS) entry which is preliminary data.</text>
</comment>
<keyword evidence="5 7" id="KW-1133">Transmembrane helix</keyword>
<dbReference type="InterPro" id="IPR000045">
    <property type="entry name" value="Prepilin_IV_endopep_pep"/>
</dbReference>
<dbReference type="GO" id="GO:0005886">
    <property type="term" value="C:plasma membrane"/>
    <property type="evidence" value="ECO:0007669"/>
    <property type="project" value="UniProtKB-SubCell"/>
</dbReference>
<dbReference type="GO" id="GO:0004190">
    <property type="term" value="F:aspartic-type endopeptidase activity"/>
    <property type="evidence" value="ECO:0007669"/>
    <property type="project" value="InterPro"/>
</dbReference>
<evidence type="ECO:0000313" key="11">
    <source>
        <dbReference type="Proteomes" id="UP000323257"/>
    </source>
</evidence>
<dbReference type="InterPro" id="IPR050882">
    <property type="entry name" value="Prepilin_peptidase/N-MTase"/>
</dbReference>
<evidence type="ECO:0000256" key="2">
    <source>
        <dbReference type="ARBA" id="ARBA00005801"/>
    </source>
</evidence>
<evidence type="ECO:0000259" key="9">
    <source>
        <dbReference type="Pfam" id="PF06750"/>
    </source>
</evidence>
<dbReference type="PANTHER" id="PTHR30487:SF0">
    <property type="entry name" value="PREPILIN LEADER PEPTIDASE_N-METHYLTRANSFERASE-RELATED"/>
    <property type="match status" value="1"/>
</dbReference>
<evidence type="ECO:0000259" key="8">
    <source>
        <dbReference type="Pfam" id="PF01478"/>
    </source>
</evidence>
<evidence type="ECO:0000256" key="1">
    <source>
        <dbReference type="ARBA" id="ARBA00004651"/>
    </source>
</evidence>
<evidence type="ECO:0000256" key="3">
    <source>
        <dbReference type="ARBA" id="ARBA00022475"/>
    </source>
</evidence>
<reference evidence="10 11" key="1">
    <citation type="submission" date="2019-07" db="EMBL/GenBank/DDBJ databases">
        <title>Genomic Encyclopedia of Type Strains, Phase III (KMG-III): the genomes of soil and plant-associated and newly described type strains.</title>
        <authorList>
            <person name="Whitman W."/>
        </authorList>
    </citation>
    <scope>NUCLEOTIDE SEQUENCE [LARGE SCALE GENOMIC DNA]</scope>
    <source>
        <strain evidence="10 11">BL24</strain>
    </source>
</reference>
<dbReference type="Pfam" id="PF01478">
    <property type="entry name" value="Peptidase_A24"/>
    <property type="match status" value="1"/>
</dbReference>
<accession>A0A5S5BSE7</accession>
<evidence type="ECO:0000256" key="7">
    <source>
        <dbReference type="SAM" id="Phobius"/>
    </source>
</evidence>
<evidence type="ECO:0000313" key="10">
    <source>
        <dbReference type="EMBL" id="TYP70111.1"/>
    </source>
</evidence>
<feature type="domain" description="Prepilin peptidase A24 N-terminal" evidence="9">
    <location>
        <begin position="11"/>
        <end position="94"/>
    </location>
</feature>
<evidence type="ECO:0000256" key="4">
    <source>
        <dbReference type="ARBA" id="ARBA00022692"/>
    </source>
</evidence>
<protein>
    <submittedName>
        <fullName evidence="10">Leader peptidase (Prepilin peptidase)/N-methyltransferase</fullName>
    </submittedName>
</protein>
<dbReference type="EMBL" id="VNHS01000012">
    <property type="protein sequence ID" value="TYP70111.1"/>
    <property type="molecule type" value="Genomic_DNA"/>
</dbReference>
<dbReference type="Gene3D" id="1.20.120.1220">
    <property type="match status" value="1"/>
</dbReference>
<keyword evidence="10" id="KW-0808">Transferase</keyword>
<feature type="transmembrane region" description="Helical" evidence="7">
    <location>
        <begin position="74"/>
        <end position="94"/>
    </location>
</feature>
<evidence type="ECO:0000256" key="6">
    <source>
        <dbReference type="ARBA" id="ARBA00023136"/>
    </source>
</evidence>
<keyword evidence="6 7" id="KW-0472">Membrane</keyword>
<dbReference type="GO" id="GO:0032259">
    <property type="term" value="P:methylation"/>
    <property type="evidence" value="ECO:0007669"/>
    <property type="project" value="UniProtKB-KW"/>
</dbReference>
<dbReference type="Proteomes" id="UP000323257">
    <property type="component" value="Unassembled WGS sequence"/>
</dbReference>
<dbReference type="GO" id="GO:0006465">
    <property type="term" value="P:signal peptide processing"/>
    <property type="evidence" value="ECO:0007669"/>
    <property type="project" value="TreeGrafter"/>
</dbReference>
<dbReference type="Pfam" id="PF06750">
    <property type="entry name" value="A24_N_bact"/>
    <property type="match status" value="1"/>
</dbReference>
<sequence length="251" mass="26987">MTIGIAIYLFILGLVCGSFYNVVGLRVPAKQSVVRPPSHCTSCSTRLRSRDLIPVASYLLAKGKCRHCGAKVSFVYPLGELLTGLLFVAMFLRFGLTLELVAALLLISLAVIITVSDLKYMLIPNKILLAFLPLLVLARIIHHDMPLWQYALGAIFGGGILLLVNLVSGGKMGLGDVKLFAVFGLILGVPNTIVALLLACLLGTVIGLTLQLLHLIQRKQPVPFGPFLALGTIIAFAYGQTIIDGYFSIIA</sequence>
<dbReference type="AlphaFoldDB" id="A0A5S5BSE7"/>
<dbReference type="RefSeq" id="WP_148932472.1">
    <property type="nucleotide sequence ID" value="NZ_VNHS01000012.1"/>
</dbReference>
<keyword evidence="10" id="KW-0489">Methyltransferase</keyword>
<feature type="domain" description="Prepilin type IV endopeptidase peptidase" evidence="8">
    <location>
        <begin position="104"/>
        <end position="208"/>
    </location>
</feature>
<comment type="similarity">
    <text evidence="2">Belongs to the peptidase A24 family.</text>
</comment>
<feature type="transmembrane region" description="Helical" evidence="7">
    <location>
        <begin position="6"/>
        <end position="25"/>
    </location>
</feature>
<keyword evidence="11" id="KW-1185">Reference proteome</keyword>
<feature type="transmembrane region" description="Helical" evidence="7">
    <location>
        <begin position="123"/>
        <end position="141"/>
    </location>
</feature>
<feature type="transmembrane region" description="Helical" evidence="7">
    <location>
        <begin position="179"/>
        <end position="207"/>
    </location>
</feature>
<organism evidence="10 11">
    <name type="scientific">Paenibacillus methanolicus</name>
    <dbReference type="NCBI Taxonomy" id="582686"/>
    <lineage>
        <taxon>Bacteria</taxon>
        <taxon>Bacillati</taxon>
        <taxon>Bacillota</taxon>
        <taxon>Bacilli</taxon>
        <taxon>Bacillales</taxon>
        <taxon>Paenibacillaceae</taxon>
        <taxon>Paenibacillus</taxon>
    </lineage>
</organism>
<evidence type="ECO:0000256" key="5">
    <source>
        <dbReference type="ARBA" id="ARBA00022989"/>
    </source>
</evidence>
<dbReference type="OrthoDB" id="9789291at2"/>
<name>A0A5S5BSE7_9BACL</name>
<feature type="transmembrane region" description="Helical" evidence="7">
    <location>
        <begin position="100"/>
        <end position="116"/>
    </location>
</feature>
<keyword evidence="3" id="KW-1003">Cell membrane</keyword>
<feature type="transmembrane region" description="Helical" evidence="7">
    <location>
        <begin position="147"/>
        <end position="167"/>
    </location>
</feature>
<comment type="subcellular location">
    <subcellularLocation>
        <location evidence="1">Cell membrane</location>
        <topology evidence="1">Multi-pass membrane protein</topology>
    </subcellularLocation>
</comment>
<dbReference type="PANTHER" id="PTHR30487">
    <property type="entry name" value="TYPE 4 PREPILIN-LIKE PROTEINS LEADER PEPTIDE-PROCESSING ENZYME"/>
    <property type="match status" value="1"/>
</dbReference>
<dbReference type="InterPro" id="IPR010627">
    <property type="entry name" value="Prepilin_pept_A24_N"/>
</dbReference>
<feature type="transmembrane region" description="Helical" evidence="7">
    <location>
        <begin position="227"/>
        <end position="247"/>
    </location>
</feature>
<proteinExistence type="inferred from homology"/>
<dbReference type="GO" id="GO:0008168">
    <property type="term" value="F:methyltransferase activity"/>
    <property type="evidence" value="ECO:0007669"/>
    <property type="project" value="UniProtKB-KW"/>
</dbReference>
<keyword evidence="4 7" id="KW-0812">Transmembrane</keyword>